<reference evidence="1 2" key="1">
    <citation type="journal article" date="2015" name="Int. J. Syst. Evol. Microbiol.">
        <title>Roseomonas oryzae sp. nov., isolated from paddy rhizosphere soil.</title>
        <authorList>
            <person name="Ramaprasad E.V."/>
            <person name="Sasikala Ch."/>
            <person name="Ramana Ch.V."/>
        </authorList>
    </citation>
    <scope>NUCLEOTIDE SEQUENCE [LARGE SCALE GENOMIC DNA]</scope>
    <source>
        <strain evidence="1 2">KCTC 42542</strain>
    </source>
</reference>
<proteinExistence type="predicted"/>
<dbReference type="GO" id="GO:0019867">
    <property type="term" value="C:outer membrane"/>
    <property type="evidence" value="ECO:0007669"/>
    <property type="project" value="InterPro"/>
</dbReference>
<dbReference type="EMBL" id="VUKA01000002">
    <property type="protein sequence ID" value="KAA2213878.1"/>
    <property type="molecule type" value="Genomic_DNA"/>
</dbReference>
<protein>
    <recommendedName>
        <fullName evidence="3">LPS-assembly lipoprotein</fullName>
    </recommendedName>
</protein>
<keyword evidence="2" id="KW-1185">Reference proteome</keyword>
<sequence>MSPAASSTSLPDPVAGGLPSRRRLLRLGGLLGVSAAALAGCGFRPLYAPGGGSAAVEDASPDVRAILSSTEVALIPERSGQLLRRALQERLGASGASGMSHELRVSLYVANELEGYRRDGTPSRVRSTVTGNWLLRDRGTPAVVLAQGSERAFDAYDVPDNQFFAGDAARDAMFQRLIRQLADDIVLRLSISLRGTSAA</sequence>
<evidence type="ECO:0008006" key="3">
    <source>
        <dbReference type="Google" id="ProtNLM"/>
    </source>
</evidence>
<comment type="caution">
    <text evidence="1">The sequence shown here is derived from an EMBL/GenBank/DDBJ whole genome shotgun (WGS) entry which is preliminary data.</text>
</comment>
<dbReference type="Gene3D" id="3.30.160.150">
    <property type="entry name" value="Lipoprotein like domain"/>
    <property type="match status" value="1"/>
</dbReference>
<gene>
    <name evidence="1" type="ORF">F0Q34_07445</name>
</gene>
<dbReference type="InterPro" id="IPR007485">
    <property type="entry name" value="LPS_assembly_LptE"/>
</dbReference>
<name>A0A5B2TIY1_9PROT</name>
<dbReference type="AlphaFoldDB" id="A0A5B2TIY1"/>
<evidence type="ECO:0000313" key="2">
    <source>
        <dbReference type="Proteomes" id="UP000322110"/>
    </source>
</evidence>
<accession>A0A5B2TIY1</accession>
<dbReference type="PROSITE" id="PS51318">
    <property type="entry name" value="TAT"/>
    <property type="match status" value="1"/>
</dbReference>
<dbReference type="GO" id="GO:0043165">
    <property type="term" value="P:Gram-negative-bacterium-type cell outer membrane assembly"/>
    <property type="evidence" value="ECO:0007669"/>
    <property type="project" value="InterPro"/>
</dbReference>
<dbReference type="Pfam" id="PF04390">
    <property type="entry name" value="LptE"/>
    <property type="match status" value="1"/>
</dbReference>
<dbReference type="InterPro" id="IPR006311">
    <property type="entry name" value="TAT_signal"/>
</dbReference>
<dbReference type="Proteomes" id="UP000322110">
    <property type="component" value="Unassembled WGS sequence"/>
</dbReference>
<evidence type="ECO:0000313" key="1">
    <source>
        <dbReference type="EMBL" id="KAA2213878.1"/>
    </source>
</evidence>
<organism evidence="1 2">
    <name type="scientific">Teichococcus oryzae</name>
    <dbReference type="NCBI Taxonomy" id="1608942"/>
    <lineage>
        <taxon>Bacteria</taxon>
        <taxon>Pseudomonadati</taxon>
        <taxon>Pseudomonadota</taxon>
        <taxon>Alphaproteobacteria</taxon>
        <taxon>Acetobacterales</taxon>
        <taxon>Roseomonadaceae</taxon>
        <taxon>Roseomonas</taxon>
    </lineage>
</organism>